<feature type="compositionally biased region" description="Low complexity" evidence="1">
    <location>
        <begin position="1"/>
        <end position="15"/>
    </location>
</feature>
<dbReference type="Proteomes" id="UP000008064">
    <property type="component" value="Unassembled WGS sequence"/>
</dbReference>
<name>F8NQN8_SERL9</name>
<dbReference type="AlphaFoldDB" id="F8NQN8"/>
<dbReference type="InterPro" id="IPR012171">
    <property type="entry name" value="Fatty_acid_desaturase"/>
</dbReference>
<proteinExistence type="predicted"/>
<dbReference type="InterPro" id="IPR005804">
    <property type="entry name" value="FA_desaturase_dom"/>
</dbReference>
<feature type="region of interest" description="Disordered" evidence="1">
    <location>
        <begin position="1"/>
        <end position="21"/>
    </location>
</feature>
<gene>
    <name evidence="4" type="ORF">SERLADRAFT_463898</name>
</gene>
<reference evidence="4" key="1">
    <citation type="submission" date="2011-04" db="EMBL/GenBank/DDBJ databases">
        <title>Evolution of plant cell wall degrading machinery underlies the functional diversity of forest fungi.</title>
        <authorList>
            <consortium name="US DOE Joint Genome Institute (JGI-PGF)"/>
            <person name="Eastwood D.C."/>
            <person name="Floudas D."/>
            <person name="Binder M."/>
            <person name="Majcherczyk A."/>
            <person name="Schneider P."/>
            <person name="Aerts A."/>
            <person name="Asiegbu F.O."/>
            <person name="Baker S.E."/>
            <person name="Barry K."/>
            <person name="Bendiksby M."/>
            <person name="Blumentritt M."/>
            <person name="Coutinho P.M."/>
            <person name="Cullen D."/>
            <person name="Cullen D."/>
            <person name="Gathman A."/>
            <person name="Goodell B."/>
            <person name="Henrissat B."/>
            <person name="Ihrmark K."/>
            <person name="Kauserud H."/>
            <person name="Kohler A."/>
            <person name="LaButti K."/>
            <person name="Lapidus A."/>
            <person name="Lavin J.L."/>
            <person name="Lee Y.-H."/>
            <person name="Lindquist E."/>
            <person name="Lilly W."/>
            <person name="Lucas S."/>
            <person name="Morin E."/>
            <person name="Murat C."/>
            <person name="Oguiza J.A."/>
            <person name="Park J."/>
            <person name="Pisabarro A.G."/>
            <person name="Riley R."/>
            <person name="Rosling A."/>
            <person name="Salamov A."/>
            <person name="Schmidt O."/>
            <person name="Schmutz J."/>
            <person name="Skrede I."/>
            <person name="Stenlid J."/>
            <person name="Wiebenga A."/>
            <person name="Xie X."/>
            <person name="Kues U."/>
            <person name="Hibbett D.S."/>
            <person name="Hoffmeister D."/>
            <person name="Hogberg N."/>
            <person name="Martin F."/>
            <person name="Grigoriev I.V."/>
            <person name="Watkinson S.C."/>
        </authorList>
    </citation>
    <scope>NUCLEOTIDE SEQUENCE</scope>
    <source>
        <strain evidence="4">S7.9</strain>
    </source>
</reference>
<dbReference type="EMBL" id="GL945432">
    <property type="protein sequence ID" value="EGO26644.1"/>
    <property type="molecule type" value="Genomic_DNA"/>
</dbReference>
<feature type="transmembrane region" description="Helical" evidence="2">
    <location>
        <begin position="93"/>
        <end position="116"/>
    </location>
</feature>
<keyword evidence="2" id="KW-0812">Transmembrane</keyword>
<dbReference type="GO" id="GO:0006629">
    <property type="term" value="P:lipid metabolic process"/>
    <property type="evidence" value="ECO:0007669"/>
    <property type="project" value="InterPro"/>
</dbReference>
<organism>
    <name type="scientific">Serpula lacrymans var. lacrymans (strain S7.9)</name>
    <name type="common">Dry rot fungus</name>
    <dbReference type="NCBI Taxonomy" id="578457"/>
    <lineage>
        <taxon>Eukaryota</taxon>
        <taxon>Fungi</taxon>
        <taxon>Dikarya</taxon>
        <taxon>Basidiomycota</taxon>
        <taxon>Agaricomycotina</taxon>
        <taxon>Agaricomycetes</taxon>
        <taxon>Agaricomycetidae</taxon>
        <taxon>Boletales</taxon>
        <taxon>Coniophorineae</taxon>
        <taxon>Serpulaceae</taxon>
        <taxon>Serpula</taxon>
    </lineage>
</organism>
<keyword evidence="2" id="KW-1133">Transmembrane helix</keyword>
<dbReference type="PANTHER" id="PTHR32100">
    <property type="entry name" value="OMEGA-6 FATTY ACID DESATURASE, CHLOROPLASTIC"/>
    <property type="match status" value="1"/>
</dbReference>
<dbReference type="HOGENOM" id="CLU_033094_0_0_1"/>
<evidence type="ECO:0000259" key="3">
    <source>
        <dbReference type="Pfam" id="PF00487"/>
    </source>
</evidence>
<dbReference type="Pfam" id="PF00487">
    <property type="entry name" value="FA_desaturase"/>
    <property type="match status" value="1"/>
</dbReference>
<sequence length="427" mass="49830">MSTTTQTPSETTTVTKPYSEDDLPAYEPMPWTLNEIRAAIPPHLFVRDTTRGLLYCARDILMAAIVWKMATWIDPYFKSEGLVEQLTPIGAEAARWGAWLVYWWFQGLIFTGIWVIGHECGHSAFSASKTVCDVIGFITHTFLWTPFFSWRISHHRHHSNHASMERDEVYVPKTRSDLGIPQHVEHESQWEEYFGDTPIYTLYMLIRQQVLAFPAYLLFNVSGQKNYPKWTNHFDPNSILFTKAQRNVVIISNIGIAIMIWGVTAASQRWGTSEVLKYYGIPWLLVSHWFIMITYLHHTDPQLPHYRGKEWNFQRGAAATVDRNFLGWQGRFFLHDVAHFHVIHHFFPKMPFYHGPEATKYLKEFIGDHYAYSDAPVFKALWDNYNKCQFVEDDGDVLFYRDKQGKAVRRPIDKYRVPHTAQATEAN</sequence>
<dbReference type="RefSeq" id="XP_007316817.1">
    <property type="nucleotide sequence ID" value="XM_007316755.1"/>
</dbReference>
<dbReference type="GO" id="GO:0016491">
    <property type="term" value="F:oxidoreductase activity"/>
    <property type="evidence" value="ECO:0007669"/>
    <property type="project" value="InterPro"/>
</dbReference>
<feature type="domain" description="Fatty acid desaturase" evidence="3">
    <location>
        <begin position="98"/>
        <end position="372"/>
    </location>
</feature>
<dbReference type="GeneID" id="18818654"/>
<evidence type="ECO:0000313" key="4">
    <source>
        <dbReference type="EMBL" id="EGO26644.1"/>
    </source>
</evidence>
<accession>F8NQN8</accession>
<dbReference type="OrthoDB" id="1461976at2759"/>
<feature type="transmembrane region" description="Helical" evidence="2">
    <location>
        <begin position="248"/>
        <end position="266"/>
    </location>
</feature>
<dbReference type="KEGG" id="sla:SERLADRAFT_463898"/>
<dbReference type="CDD" id="cd03507">
    <property type="entry name" value="Delta12-FADS-like"/>
    <property type="match status" value="1"/>
</dbReference>
<feature type="transmembrane region" description="Helical" evidence="2">
    <location>
        <begin position="278"/>
        <end position="297"/>
    </location>
</feature>
<evidence type="ECO:0000256" key="1">
    <source>
        <dbReference type="SAM" id="MobiDB-lite"/>
    </source>
</evidence>
<protein>
    <recommendedName>
        <fullName evidence="3">Fatty acid desaturase domain-containing protein</fullName>
    </recommendedName>
</protein>
<keyword evidence="2" id="KW-0472">Membrane</keyword>
<evidence type="ECO:0000256" key="2">
    <source>
        <dbReference type="SAM" id="Phobius"/>
    </source>
</evidence>